<feature type="region of interest" description="Disordered" evidence="2">
    <location>
        <begin position="890"/>
        <end position="913"/>
    </location>
</feature>
<feature type="region of interest" description="Disordered" evidence="2">
    <location>
        <begin position="453"/>
        <end position="476"/>
    </location>
</feature>
<gene>
    <name evidence="3" type="ORF">NESM_000541900</name>
</gene>
<feature type="compositionally biased region" description="Low complexity" evidence="2">
    <location>
        <begin position="454"/>
        <end position="473"/>
    </location>
</feature>
<dbReference type="Proteomes" id="UP001430356">
    <property type="component" value="Unassembled WGS sequence"/>
</dbReference>
<accession>A0AAW0ES23</accession>
<feature type="compositionally biased region" description="Basic and acidic residues" evidence="2">
    <location>
        <begin position="278"/>
        <end position="289"/>
    </location>
</feature>
<evidence type="ECO:0000313" key="3">
    <source>
        <dbReference type="EMBL" id="KAK7196077.1"/>
    </source>
</evidence>
<feature type="region of interest" description="Disordered" evidence="2">
    <location>
        <begin position="557"/>
        <end position="576"/>
    </location>
</feature>
<feature type="region of interest" description="Disordered" evidence="2">
    <location>
        <begin position="174"/>
        <end position="214"/>
    </location>
</feature>
<feature type="compositionally biased region" description="Low complexity" evidence="2">
    <location>
        <begin position="1147"/>
        <end position="1166"/>
    </location>
</feature>
<name>A0AAW0ES23_9TRYP</name>
<organism evidence="3 4">
    <name type="scientific">Novymonas esmeraldas</name>
    <dbReference type="NCBI Taxonomy" id="1808958"/>
    <lineage>
        <taxon>Eukaryota</taxon>
        <taxon>Discoba</taxon>
        <taxon>Euglenozoa</taxon>
        <taxon>Kinetoplastea</taxon>
        <taxon>Metakinetoplastina</taxon>
        <taxon>Trypanosomatida</taxon>
        <taxon>Trypanosomatidae</taxon>
        <taxon>Novymonas</taxon>
    </lineage>
</organism>
<proteinExistence type="predicted"/>
<feature type="compositionally biased region" description="Low complexity" evidence="2">
    <location>
        <begin position="1050"/>
        <end position="1059"/>
    </location>
</feature>
<feature type="compositionally biased region" description="Low complexity" evidence="2">
    <location>
        <begin position="635"/>
        <end position="661"/>
    </location>
</feature>
<keyword evidence="1" id="KW-0175">Coiled coil</keyword>
<evidence type="ECO:0000256" key="1">
    <source>
        <dbReference type="SAM" id="Coils"/>
    </source>
</evidence>
<feature type="region of interest" description="Disordered" evidence="2">
    <location>
        <begin position="1"/>
        <end position="28"/>
    </location>
</feature>
<feature type="compositionally biased region" description="Acidic residues" evidence="2">
    <location>
        <begin position="244"/>
        <end position="255"/>
    </location>
</feature>
<protein>
    <submittedName>
        <fullName evidence="3">Microtubule associated protein (MAP65/ASE1 family)</fullName>
    </submittedName>
</protein>
<evidence type="ECO:0000256" key="2">
    <source>
        <dbReference type="SAM" id="MobiDB-lite"/>
    </source>
</evidence>
<feature type="region of interest" description="Disordered" evidence="2">
    <location>
        <begin position="946"/>
        <end position="1128"/>
    </location>
</feature>
<evidence type="ECO:0000313" key="4">
    <source>
        <dbReference type="Proteomes" id="UP001430356"/>
    </source>
</evidence>
<reference evidence="3 4" key="1">
    <citation type="journal article" date="2021" name="MBio">
        <title>A New Model Trypanosomatid, Novymonas esmeraldas: Genomic Perception of Its 'Candidatus Pandoraea novymonadis' Endosymbiont.</title>
        <authorList>
            <person name="Zakharova A."/>
            <person name="Saura A."/>
            <person name="Butenko A."/>
            <person name="Podesvova L."/>
            <person name="Warmusova S."/>
            <person name="Kostygov A.Y."/>
            <person name="Nenarokova A."/>
            <person name="Lukes J."/>
            <person name="Opperdoes F.R."/>
            <person name="Yurchenko V."/>
        </authorList>
    </citation>
    <scope>NUCLEOTIDE SEQUENCE [LARGE SCALE GENOMIC DNA]</scope>
    <source>
        <strain evidence="3 4">E262AT.01</strain>
    </source>
</reference>
<feature type="region of interest" description="Disordered" evidence="2">
    <location>
        <begin position="384"/>
        <end position="413"/>
    </location>
</feature>
<comment type="caution">
    <text evidence="3">The sequence shown here is derived from an EMBL/GenBank/DDBJ whole genome shotgun (WGS) entry which is preliminary data.</text>
</comment>
<feature type="region of interest" description="Disordered" evidence="2">
    <location>
        <begin position="1144"/>
        <end position="1172"/>
    </location>
</feature>
<feature type="region of interest" description="Disordered" evidence="2">
    <location>
        <begin position="236"/>
        <end position="289"/>
    </location>
</feature>
<sequence>MEEQARLPVRGGSEMQRHHHVHSRASPLALPSHPPLLLVGGDGSVAAPINSVEETVEPALAATVDALDPRVAPAVQQLSTMARRVSAVWQRMGVASRDRQQRWNAFLFDALLPFLDDYCALQTAAERSVATENDALLREVCYTAARLDEAPRQPDVAAIVALLKAHYAETQHRHPFGQTDTAGPASEHGLQQRSRDGDSDSDTGDAVGTAAAAAPSHTADFMYSSLPSFTTVIATAPPHMCGDKEEDGDDDDDEQQHEHAQQQQRRRAKAPGSVAVRDGSEAAHDARDEHAVASRAVRRLMEANTHEGVRQLLQVEFDRLQRLADNRLRVLQLLCKQRAVLHRSAQEQVTLRAAYRAKYLGAAEMEESALDKLLRADAAASECSSGFVSPPTSPKASCRNGGDNSAEDEDADADAVAAHGSVPATSLRDTTRAELQLLLSAASCCLDPPCRLNSSSSRSSSSSADGEGSGEAAAPRRTVLDVDVSAITAYGTHQDLTLARIHAEAEDLVRCIDAHNHRMQLEADDELRALGTLEVLWRAMSAQRASSKTSAMLARLQQREHDDTADGEGGVAHAPPAHDRASLATIGASPLTPLAPAPFRLTTDEITARHAQLHAAYEADVAAQRELRYQPQQQLPSAAAMPTSASSAGSPPSSLTSSTRLTPPPPPLATAAAGGSSGALYLPPSVRQVLRAVSYAPVLDYVHRARTALQVHLSTQQDALVEKAMARLRDVYAAYHAATGDATYAVAPDGELRVAMEEELMQTLQASAAAAPPSFSPSSNKVLLRFQQHLTACQQVREQASDEAESLRLRLHIIQQAAPLVAAYQEILCAEAETRATSRERLLSKKVNMAKQLLQEEKMRRRVATELPRIASRLTELVDAWDALQAATDPREDTVDLLGSSSSGGGGNGTLDRAAEAALPSSSAPLGSSSSSAKVELWVHGQRVRDLLTPVPPTSTPPANTRARSRSVSTRPPQQQRQQQQQPSTSPSQRTVRSVSPTPPASVRQRTEPPQQQQRGISARGASPRPAPWARTASTPRVHRTSPTPPHTPLPLRGTPLRSAGRTAGEYPSRHPRPAPPLHGRAAVASERTRTPALVQQPRRDRSVPAASAAVHHQRSRSPLPPPLLPLPSRRGLAHVSVNAVGGKSWAAPRSASPSPSANANATARAVRGPRP</sequence>
<dbReference type="Gene3D" id="1.20.58.1520">
    <property type="match status" value="1"/>
</dbReference>
<feature type="compositionally biased region" description="Low complexity" evidence="2">
    <location>
        <begin position="966"/>
        <end position="992"/>
    </location>
</feature>
<feature type="coiled-coil region" evidence="1">
    <location>
        <begin position="790"/>
        <end position="817"/>
    </location>
</feature>
<keyword evidence="4" id="KW-1185">Reference proteome</keyword>
<dbReference type="EMBL" id="JAECZO010000068">
    <property type="protein sequence ID" value="KAK7196077.1"/>
    <property type="molecule type" value="Genomic_DNA"/>
</dbReference>
<feature type="region of interest" description="Disordered" evidence="2">
    <location>
        <begin position="632"/>
        <end position="675"/>
    </location>
</feature>
<feature type="compositionally biased region" description="Low complexity" evidence="2">
    <location>
        <begin position="204"/>
        <end position="214"/>
    </location>
</feature>
<dbReference type="AlphaFoldDB" id="A0AAW0ES23"/>